<feature type="region of interest" description="Disordered" evidence="1">
    <location>
        <begin position="42"/>
        <end position="66"/>
    </location>
</feature>
<protein>
    <submittedName>
        <fullName evidence="3">Hemerythrin domain-containing protein</fullName>
    </submittedName>
</protein>
<dbReference type="RefSeq" id="WP_132600795.1">
    <property type="nucleotide sequence ID" value="NZ_SMKO01000130.1"/>
</dbReference>
<gene>
    <name evidence="3" type="ORF">E1292_34185</name>
</gene>
<evidence type="ECO:0000259" key="2">
    <source>
        <dbReference type="Pfam" id="PF01814"/>
    </source>
</evidence>
<dbReference type="CDD" id="cd12108">
    <property type="entry name" value="Hr-like"/>
    <property type="match status" value="1"/>
</dbReference>
<dbReference type="PANTHER" id="PTHR38048">
    <property type="entry name" value="EXPRESSED PROTEIN"/>
    <property type="match status" value="1"/>
</dbReference>
<dbReference type="Proteomes" id="UP000295258">
    <property type="component" value="Unassembled WGS sequence"/>
</dbReference>
<dbReference type="Pfam" id="PF01814">
    <property type="entry name" value="Hemerythrin"/>
    <property type="match status" value="1"/>
</dbReference>
<evidence type="ECO:0000313" key="3">
    <source>
        <dbReference type="EMBL" id="TDC98781.1"/>
    </source>
</evidence>
<evidence type="ECO:0000313" key="4">
    <source>
        <dbReference type="Proteomes" id="UP000295258"/>
    </source>
</evidence>
<reference evidence="3 4" key="1">
    <citation type="submission" date="2019-03" db="EMBL/GenBank/DDBJ databases">
        <title>Draft genome sequences of novel Actinobacteria.</title>
        <authorList>
            <person name="Sahin N."/>
            <person name="Ay H."/>
            <person name="Saygin H."/>
        </authorList>
    </citation>
    <scope>NUCLEOTIDE SEQUENCE [LARGE SCALE GENOMIC DNA]</scope>
    <source>
        <strain evidence="3 4">KC310</strain>
    </source>
</reference>
<dbReference type="AlphaFoldDB" id="A0A4R4V274"/>
<keyword evidence="4" id="KW-1185">Reference proteome</keyword>
<comment type="caution">
    <text evidence="3">The sequence shown here is derived from an EMBL/GenBank/DDBJ whole genome shotgun (WGS) entry which is preliminary data.</text>
</comment>
<accession>A0A4R4V274</accession>
<proteinExistence type="predicted"/>
<dbReference type="PANTHER" id="PTHR38048:SF2">
    <property type="entry name" value="HEMERYTHRIN-LIKE DOMAIN-CONTAINING PROTEIN"/>
    <property type="match status" value="1"/>
</dbReference>
<organism evidence="3 4">
    <name type="scientific">Nonomuraea deserti</name>
    <dbReference type="NCBI Taxonomy" id="1848322"/>
    <lineage>
        <taxon>Bacteria</taxon>
        <taxon>Bacillati</taxon>
        <taxon>Actinomycetota</taxon>
        <taxon>Actinomycetes</taxon>
        <taxon>Streptosporangiales</taxon>
        <taxon>Streptosporangiaceae</taxon>
        <taxon>Nonomuraea</taxon>
    </lineage>
</organism>
<name>A0A4R4V274_9ACTN</name>
<feature type="domain" description="Hemerythrin-like" evidence="2">
    <location>
        <begin position="77"/>
        <end position="201"/>
    </location>
</feature>
<dbReference type="Gene3D" id="1.20.120.520">
    <property type="entry name" value="nmb1532 protein domain like"/>
    <property type="match status" value="1"/>
</dbReference>
<dbReference type="EMBL" id="SMKO01000130">
    <property type="protein sequence ID" value="TDC98781.1"/>
    <property type="molecule type" value="Genomic_DNA"/>
</dbReference>
<sequence length="276" mass="30679">MTEDVARDAVIVDSDVTGRSPQADDGSEIAFRMLHVFEFRGRPDQPRERLDRGHPMTTTTQGGVPINEHKTLNTVVHAAFRRDLRRFDTALAAFPDGDQRRAADLVVAWDNFEAQLRQHDDDEEQHFWPALRELGVDDALVGDLDGEHSAMLRSAAEAGTAMHALADRPTTSSAASARERVAVLGSTLLPHLEHEERDLEPFSASRHGTPQVKAAQKAVVRSHLKTIGTFIAWLSDDADPPALAQIRRDVPAPVLFVVRRLGGRWYRRRIAPTWAA</sequence>
<dbReference type="InterPro" id="IPR012312">
    <property type="entry name" value="Hemerythrin-like"/>
</dbReference>
<evidence type="ECO:0000256" key="1">
    <source>
        <dbReference type="SAM" id="MobiDB-lite"/>
    </source>
</evidence>
<dbReference type="InterPro" id="IPR053206">
    <property type="entry name" value="Dimeric_xanthone_biosynth"/>
</dbReference>
<feature type="compositionally biased region" description="Basic and acidic residues" evidence="1">
    <location>
        <begin position="42"/>
        <end position="54"/>
    </location>
</feature>